<sequence>PRHTSSLNTEGECGMSNLLVPSPQSEAVTHEMEELTLQPTQTLPPLDERKNGEWCKSLGSRVAQPDTQSDVCSTSTNPIRNLPYCQHPLLS</sequence>
<evidence type="ECO:0000313" key="2">
    <source>
        <dbReference type="Ensembl" id="ENSNMLP00000003272.1"/>
    </source>
</evidence>
<evidence type="ECO:0000313" key="3">
    <source>
        <dbReference type="Proteomes" id="UP000694523"/>
    </source>
</evidence>
<dbReference type="Ensembl" id="ENSNMLT00000003752.1">
    <property type="protein sequence ID" value="ENSNMLP00000003272.1"/>
    <property type="gene ID" value="ENSNMLG00000002368.1"/>
</dbReference>
<feature type="region of interest" description="Disordered" evidence="1">
    <location>
        <begin position="1"/>
        <end position="27"/>
    </location>
</feature>
<organism evidence="2 3">
    <name type="scientific">Neogobius melanostomus</name>
    <name type="common">round goby</name>
    <dbReference type="NCBI Taxonomy" id="47308"/>
    <lineage>
        <taxon>Eukaryota</taxon>
        <taxon>Metazoa</taxon>
        <taxon>Chordata</taxon>
        <taxon>Craniata</taxon>
        <taxon>Vertebrata</taxon>
        <taxon>Euteleostomi</taxon>
        <taxon>Actinopterygii</taxon>
        <taxon>Neopterygii</taxon>
        <taxon>Teleostei</taxon>
        <taxon>Neoteleostei</taxon>
        <taxon>Acanthomorphata</taxon>
        <taxon>Gobiaria</taxon>
        <taxon>Gobiiformes</taxon>
        <taxon>Gobioidei</taxon>
        <taxon>Gobiidae</taxon>
        <taxon>Benthophilinae</taxon>
        <taxon>Neogobiini</taxon>
        <taxon>Neogobius</taxon>
    </lineage>
</organism>
<keyword evidence="3" id="KW-1185">Reference proteome</keyword>
<reference evidence="2" key="1">
    <citation type="submission" date="2025-08" db="UniProtKB">
        <authorList>
            <consortium name="Ensembl"/>
        </authorList>
    </citation>
    <scope>IDENTIFICATION</scope>
</reference>
<proteinExistence type="predicted"/>
<evidence type="ECO:0000256" key="1">
    <source>
        <dbReference type="SAM" id="MobiDB-lite"/>
    </source>
</evidence>
<dbReference type="AlphaFoldDB" id="A0A8C6SFU5"/>
<accession>A0A8C6SFU5</accession>
<dbReference type="Proteomes" id="UP000694523">
    <property type="component" value="Unplaced"/>
</dbReference>
<reference evidence="2" key="2">
    <citation type="submission" date="2025-09" db="UniProtKB">
        <authorList>
            <consortium name="Ensembl"/>
        </authorList>
    </citation>
    <scope>IDENTIFICATION</scope>
</reference>
<protein>
    <submittedName>
        <fullName evidence="2">Uncharacterized protein</fullName>
    </submittedName>
</protein>
<name>A0A8C6SFU5_9GOBI</name>